<dbReference type="STRING" id="158189.SpiBuddy_0289"/>
<dbReference type="AlphaFoldDB" id="F0RU41"/>
<protein>
    <recommendedName>
        <fullName evidence="1">DUF7666 domain-containing protein</fullName>
    </recommendedName>
</protein>
<dbReference type="Pfam" id="PF24703">
    <property type="entry name" value="DUF7666"/>
    <property type="match status" value="1"/>
</dbReference>
<accession>F0RU41</accession>
<name>F0RU41_SPHGB</name>
<dbReference type="RefSeq" id="WP_013605980.1">
    <property type="nucleotide sequence ID" value="NC_015152.1"/>
</dbReference>
<evidence type="ECO:0000259" key="1">
    <source>
        <dbReference type="Pfam" id="PF24703"/>
    </source>
</evidence>
<reference evidence="3" key="1">
    <citation type="submission" date="2011-02" db="EMBL/GenBank/DDBJ databases">
        <title>Complete sequence of Spirochaeta sp. Buddy.</title>
        <authorList>
            <person name="Lucas S."/>
            <person name="Copeland A."/>
            <person name="Lapidus A."/>
            <person name="Cheng J.-F."/>
            <person name="Goodwin L."/>
            <person name="Pitluck S."/>
            <person name="Zeytun A."/>
            <person name="Detter J.C."/>
            <person name="Han C."/>
            <person name="Tapia R."/>
            <person name="Land M."/>
            <person name="Hauser L."/>
            <person name="Kyrpides N."/>
            <person name="Ivanova N."/>
            <person name="Mikhailova N."/>
            <person name="Pagani I."/>
            <person name="Ritalahti K.M."/>
            <person name="Loeffler F.E."/>
            <person name="Woyke T."/>
        </authorList>
    </citation>
    <scope>NUCLEOTIDE SEQUENCE [LARGE SCALE GENOMIC DNA]</scope>
    <source>
        <strain evidence="3">ATCC BAA-1886 / DSM 22777 / Buddy</strain>
    </source>
</reference>
<sequence length="191" mass="22068">MYIKAFDKDLRGSESFQFEVGKTYTTKADNPVVWFHYGDKATTALCFYPKEDTRFCIVEPLGRTHTRYHHRCVTVKSFATDAIRIVRELSHDEVCRLLFEEHCPWWLANYLKPPFEVMAKYGNSLRGELAVSEILTKRSDLTVDQHLALLPKKHHLTVYKYHYRKTIAMQKLQCAAEPAQPTVNSMGVGAP</sequence>
<dbReference type="KEGG" id="sbu:SpiBuddy_0289"/>
<dbReference type="Proteomes" id="UP000008466">
    <property type="component" value="Chromosome"/>
</dbReference>
<organism evidence="2 3">
    <name type="scientific">Sphaerochaeta globosa (strain ATCC BAA-1886 / DSM 22777 / Buddy)</name>
    <name type="common">Spirochaeta sp. (strain Buddy)</name>
    <dbReference type="NCBI Taxonomy" id="158189"/>
    <lineage>
        <taxon>Bacteria</taxon>
        <taxon>Pseudomonadati</taxon>
        <taxon>Spirochaetota</taxon>
        <taxon>Spirochaetia</taxon>
        <taxon>Spirochaetales</taxon>
        <taxon>Sphaerochaetaceae</taxon>
        <taxon>Sphaerochaeta</taxon>
    </lineage>
</organism>
<dbReference type="HOGENOM" id="CLU_1516980_0_0_12"/>
<proteinExistence type="predicted"/>
<dbReference type="EMBL" id="CP002541">
    <property type="protein sequence ID" value="ADY12127.1"/>
    <property type="molecule type" value="Genomic_DNA"/>
</dbReference>
<gene>
    <name evidence="2" type="ordered locus">SpiBuddy_0289</name>
</gene>
<keyword evidence="3" id="KW-1185">Reference proteome</keyword>
<dbReference type="InterPro" id="IPR056083">
    <property type="entry name" value="DUF7666"/>
</dbReference>
<evidence type="ECO:0000313" key="2">
    <source>
        <dbReference type="EMBL" id="ADY12127.1"/>
    </source>
</evidence>
<feature type="domain" description="DUF7666" evidence="1">
    <location>
        <begin position="3"/>
        <end position="95"/>
    </location>
</feature>
<evidence type="ECO:0000313" key="3">
    <source>
        <dbReference type="Proteomes" id="UP000008466"/>
    </source>
</evidence>